<dbReference type="Proteomes" id="UP000663929">
    <property type="component" value="Chromosome"/>
</dbReference>
<dbReference type="PANTHER" id="PTHR35586">
    <property type="entry name" value="SLL1691 PROTEIN"/>
    <property type="match status" value="1"/>
</dbReference>
<proteinExistence type="predicted"/>
<keyword evidence="2" id="KW-1185">Reference proteome</keyword>
<evidence type="ECO:0000313" key="1">
    <source>
        <dbReference type="EMBL" id="QTD47763.1"/>
    </source>
</evidence>
<dbReference type="RefSeq" id="WP_237377429.1">
    <property type="nucleotide sequence ID" value="NZ_CP071793.1"/>
</dbReference>
<dbReference type="PANTHER" id="PTHR35586:SF1">
    <property type="entry name" value="SLL1691 PROTEIN"/>
    <property type="match status" value="1"/>
</dbReference>
<sequence>MKAKQTGRDIEDRYAWKLRLIKQLYDRRKPKAEFVALFNFIDWVLDLPENLEKRIEREILEIEEEMNVDYVSTIERRAEARGIALGEAKGEARGIALGEAKGEARGIALGEAKGVARGIALGEAKGEEKALRATLETLLRARFDVLPPWTLTRIQEATVVDLNAWIPNCLLATSLEDVFETKDHT</sequence>
<accession>A0A8A4TDM8</accession>
<reference evidence="1" key="1">
    <citation type="submission" date="2021-03" db="EMBL/GenBank/DDBJ databases">
        <title>Acanthopleuribacteraceae sp. M133.</title>
        <authorList>
            <person name="Wang G."/>
        </authorList>
    </citation>
    <scope>NUCLEOTIDE SEQUENCE</scope>
    <source>
        <strain evidence="1">M133</strain>
    </source>
</reference>
<gene>
    <name evidence="1" type="ORF">J3U87_19420</name>
</gene>
<protein>
    <submittedName>
        <fullName evidence="1">Uncharacterized protein</fullName>
    </submittedName>
</protein>
<dbReference type="KEGG" id="scor:J3U87_19420"/>
<organism evidence="1 2">
    <name type="scientific">Sulfidibacter corallicola</name>
    <dbReference type="NCBI Taxonomy" id="2818388"/>
    <lineage>
        <taxon>Bacteria</taxon>
        <taxon>Pseudomonadati</taxon>
        <taxon>Acidobacteriota</taxon>
        <taxon>Holophagae</taxon>
        <taxon>Acanthopleuribacterales</taxon>
        <taxon>Acanthopleuribacteraceae</taxon>
        <taxon>Sulfidibacter</taxon>
    </lineage>
</organism>
<dbReference type="EMBL" id="CP071793">
    <property type="protein sequence ID" value="QTD47763.1"/>
    <property type="molecule type" value="Genomic_DNA"/>
</dbReference>
<dbReference type="AlphaFoldDB" id="A0A8A4TDM8"/>
<evidence type="ECO:0000313" key="2">
    <source>
        <dbReference type="Proteomes" id="UP000663929"/>
    </source>
</evidence>
<name>A0A8A4TDM8_SULCO</name>